<dbReference type="NCBIfam" id="NF045760">
    <property type="entry name" value="YtpR"/>
    <property type="match status" value="1"/>
</dbReference>
<dbReference type="STRING" id="1423726.FC07_GL000928"/>
<dbReference type="EMBL" id="AZDA01000015">
    <property type="protein sequence ID" value="KRK40370.1"/>
    <property type="molecule type" value="Genomic_DNA"/>
</dbReference>
<dbReference type="InterPro" id="IPR033714">
    <property type="entry name" value="tRNA_bind_bactPheRS"/>
</dbReference>
<evidence type="ECO:0000313" key="5">
    <source>
        <dbReference type="EMBL" id="KRK40370.1"/>
    </source>
</evidence>
<dbReference type="Gene3D" id="2.40.50.140">
    <property type="entry name" value="Nucleic acid-binding proteins"/>
    <property type="match status" value="1"/>
</dbReference>
<protein>
    <submittedName>
        <fullName evidence="5">tRNA-binding domain-containing protein</fullName>
    </submittedName>
</protein>
<sequence length="222" mass="23720">MGASTVLIASMNFQSFGDTLITILGQDVAEQATEQKGDIVRIFATDTNATIGYNFFKSQQWVPELGEHNGKVDLTTAQVAALNAALKQQGFTPELVLDLTPKFVIGHIDTFEEHPDSDHLHVAQVTVDQGETLQIVVGAPNAALGQKVVVAKVGAFMPNGAIIWPGELRKVPSYGMMCAARELQLPNAPQRRGILIIPDSVPTGTAFDFAKGAQLVAAQNAQ</sequence>
<proteinExistence type="predicted"/>
<dbReference type="CDD" id="cd02796">
    <property type="entry name" value="tRNA_bind_bactPheRS"/>
    <property type="match status" value="1"/>
</dbReference>
<dbReference type="InterPro" id="IPR037154">
    <property type="entry name" value="YtpR-like_sf"/>
</dbReference>
<evidence type="ECO:0000313" key="6">
    <source>
        <dbReference type="Proteomes" id="UP000051461"/>
    </source>
</evidence>
<dbReference type="GO" id="GO:0000049">
    <property type="term" value="F:tRNA binding"/>
    <property type="evidence" value="ECO:0007669"/>
    <property type="project" value="UniProtKB-UniRule"/>
</dbReference>
<dbReference type="Gene3D" id="3.30.1940.10">
    <property type="entry name" value="YtpR-like"/>
    <property type="match status" value="1"/>
</dbReference>
<evidence type="ECO:0000256" key="2">
    <source>
        <dbReference type="ARBA" id="ARBA00022884"/>
    </source>
</evidence>
<dbReference type="AlphaFoldDB" id="A0A0R1H9N7"/>
<keyword evidence="1 3" id="KW-0820">tRNA-binding</keyword>
<name>A0A0R1H9N7_9LACO</name>
<dbReference type="PATRIC" id="fig|1423726.3.peg.959"/>
<dbReference type="SUPFAM" id="SSF50249">
    <property type="entry name" value="Nucleic acid-binding proteins"/>
    <property type="match status" value="1"/>
</dbReference>
<evidence type="ECO:0000256" key="1">
    <source>
        <dbReference type="ARBA" id="ARBA00022555"/>
    </source>
</evidence>
<dbReference type="Pfam" id="PF14794">
    <property type="entry name" value="DUF4479"/>
    <property type="match status" value="1"/>
</dbReference>
<accession>A0A0R1H9N7</accession>
<reference evidence="5 6" key="1">
    <citation type="journal article" date="2015" name="Genome Announc.">
        <title>Expanding the biotechnology potential of lactobacilli through comparative genomics of 213 strains and associated genera.</title>
        <authorList>
            <person name="Sun Z."/>
            <person name="Harris H.M."/>
            <person name="McCann A."/>
            <person name="Guo C."/>
            <person name="Argimon S."/>
            <person name="Zhang W."/>
            <person name="Yang X."/>
            <person name="Jeffery I.B."/>
            <person name="Cooney J.C."/>
            <person name="Kagawa T.F."/>
            <person name="Liu W."/>
            <person name="Song Y."/>
            <person name="Salvetti E."/>
            <person name="Wrobel A."/>
            <person name="Rasinkangas P."/>
            <person name="Parkhill J."/>
            <person name="Rea M.C."/>
            <person name="O'Sullivan O."/>
            <person name="Ritari J."/>
            <person name="Douillard F.P."/>
            <person name="Paul Ross R."/>
            <person name="Yang R."/>
            <person name="Briner A.E."/>
            <person name="Felis G.E."/>
            <person name="de Vos W.M."/>
            <person name="Barrangou R."/>
            <person name="Klaenhammer T.R."/>
            <person name="Caufield P.W."/>
            <person name="Cui Y."/>
            <person name="Zhang H."/>
            <person name="O'Toole P.W."/>
        </authorList>
    </citation>
    <scope>NUCLEOTIDE SEQUENCE [LARGE SCALE GENOMIC DNA]</scope>
    <source>
        <strain evidence="5 6">DSM 20003</strain>
    </source>
</reference>
<evidence type="ECO:0000259" key="4">
    <source>
        <dbReference type="PROSITE" id="PS50886"/>
    </source>
</evidence>
<evidence type="ECO:0000256" key="3">
    <source>
        <dbReference type="PROSITE-ProRule" id="PRU00209"/>
    </source>
</evidence>
<dbReference type="PROSITE" id="PS50886">
    <property type="entry name" value="TRBD"/>
    <property type="match status" value="1"/>
</dbReference>
<keyword evidence="6" id="KW-1185">Reference proteome</keyword>
<dbReference type="InterPro" id="IPR002547">
    <property type="entry name" value="tRNA-bd_dom"/>
</dbReference>
<dbReference type="InterPro" id="IPR027855">
    <property type="entry name" value="DUF4479"/>
</dbReference>
<comment type="caution">
    <text evidence="5">The sequence shown here is derived from an EMBL/GenBank/DDBJ whole genome shotgun (WGS) entry which is preliminary data.</text>
</comment>
<dbReference type="Proteomes" id="UP000051461">
    <property type="component" value="Unassembled WGS sequence"/>
</dbReference>
<gene>
    <name evidence="5" type="ORF">FC07_GL000928</name>
</gene>
<dbReference type="Pfam" id="PF01588">
    <property type="entry name" value="tRNA_bind"/>
    <property type="match status" value="1"/>
</dbReference>
<organism evidence="5 6">
    <name type="scientific">Loigolactobacillus bifermentans DSM 20003</name>
    <dbReference type="NCBI Taxonomy" id="1423726"/>
    <lineage>
        <taxon>Bacteria</taxon>
        <taxon>Bacillati</taxon>
        <taxon>Bacillota</taxon>
        <taxon>Bacilli</taxon>
        <taxon>Lactobacillales</taxon>
        <taxon>Lactobacillaceae</taxon>
        <taxon>Loigolactobacillus</taxon>
    </lineage>
</organism>
<dbReference type="InterPro" id="IPR012340">
    <property type="entry name" value="NA-bd_OB-fold"/>
</dbReference>
<keyword evidence="2 3" id="KW-0694">RNA-binding</keyword>
<feature type="domain" description="TRNA-binding" evidence="4">
    <location>
        <begin position="97"/>
        <end position="208"/>
    </location>
</feature>